<keyword evidence="4" id="KW-0238">DNA-binding</keyword>
<dbReference type="RefSeq" id="WP_127084484.1">
    <property type="nucleotide sequence ID" value="NZ_RSCL01000017.1"/>
</dbReference>
<dbReference type="Proteomes" id="UP000271624">
    <property type="component" value="Unassembled WGS sequence"/>
</dbReference>
<dbReference type="Pfam" id="PF00072">
    <property type="entry name" value="Response_reg"/>
    <property type="match status" value="1"/>
</dbReference>
<proteinExistence type="predicted"/>
<evidence type="ECO:0000256" key="2">
    <source>
        <dbReference type="ARBA" id="ARBA00023012"/>
    </source>
</evidence>
<evidence type="ECO:0000256" key="5">
    <source>
        <dbReference type="ARBA" id="ARBA00023163"/>
    </source>
</evidence>
<dbReference type="CDD" id="cd17574">
    <property type="entry name" value="REC_OmpR"/>
    <property type="match status" value="1"/>
</dbReference>
<dbReference type="SMART" id="SM00448">
    <property type="entry name" value="REC"/>
    <property type="match status" value="1"/>
</dbReference>
<feature type="domain" description="Response regulatory" evidence="8">
    <location>
        <begin position="4"/>
        <end position="120"/>
    </location>
</feature>
<dbReference type="GO" id="GO:0000976">
    <property type="term" value="F:transcription cis-regulatory region binding"/>
    <property type="evidence" value="ECO:0007669"/>
    <property type="project" value="TreeGrafter"/>
</dbReference>
<name>A0A3S1AJD1_9CYAN</name>
<dbReference type="InterPro" id="IPR039420">
    <property type="entry name" value="WalR-like"/>
</dbReference>
<dbReference type="Gene3D" id="3.40.50.2300">
    <property type="match status" value="1"/>
</dbReference>
<dbReference type="GO" id="GO:0032993">
    <property type="term" value="C:protein-DNA complex"/>
    <property type="evidence" value="ECO:0007669"/>
    <property type="project" value="TreeGrafter"/>
</dbReference>
<evidence type="ECO:0000313" key="9">
    <source>
        <dbReference type="EMBL" id="RUT02223.1"/>
    </source>
</evidence>
<evidence type="ECO:0000256" key="4">
    <source>
        <dbReference type="ARBA" id="ARBA00023125"/>
    </source>
</evidence>
<keyword evidence="7" id="KW-0175">Coiled coil</keyword>
<feature type="modified residue" description="4-aspartylphosphate" evidence="6">
    <location>
        <position position="53"/>
    </location>
</feature>
<reference evidence="9" key="1">
    <citation type="submission" date="2018-12" db="EMBL/GenBank/DDBJ databases">
        <authorList>
            <person name="Will S."/>
            <person name="Neumann-Schaal M."/>
            <person name="Henke P."/>
        </authorList>
    </citation>
    <scope>NUCLEOTIDE SEQUENCE</scope>
    <source>
        <strain evidence="9">PCC 7102</strain>
    </source>
</reference>
<keyword evidence="3" id="KW-0805">Transcription regulation</keyword>
<sequence length="248" mass="28287">MKKKVLVIEDEKLSRNNLVKILRAEAFEPISVESGAIGIQVAIEQEPDIIICDIMMPDMDGYEVLRFLRQEPSTTLIPFIFLTAKTERTDMRQGMNLGADDYLTKPFEIDELLEAISTRFKRQDVLEKYVQTLLLQLQQSPDINNALKVNPTWNIEKLYVDLSQAKQQLKDSNRQLKLTQLEKACLLQILSGHSPSIIATQLNRDPNGLAVDLSRGLYRYIEALTGGKLKNWRDIPLLLSQKGYLSNI</sequence>
<protein>
    <recommendedName>
        <fullName evidence="8">Response regulatory domain-containing protein</fullName>
    </recommendedName>
</protein>
<keyword evidence="10" id="KW-1185">Reference proteome</keyword>
<dbReference type="PANTHER" id="PTHR48111:SF1">
    <property type="entry name" value="TWO-COMPONENT RESPONSE REGULATOR ORR33"/>
    <property type="match status" value="1"/>
</dbReference>
<comment type="caution">
    <text evidence="9">The sequence shown here is derived from an EMBL/GenBank/DDBJ whole genome shotgun (WGS) entry which is preliminary data.</text>
</comment>
<dbReference type="GO" id="GO:0000156">
    <property type="term" value="F:phosphorelay response regulator activity"/>
    <property type="evidence" value="ECO:0007669"/>
    <property type="project" value="TreeGrafter"/>
</dbReference>
<dbReference type="InterPro" id="IPR011006">
    <property type="entry name" value="CheY-like_superfamily"/>
</dbReference>
<accession>A0A3S1AJD1</accession>
<keyword evidence="1 6" id="KW-0597">Phosphoprotein</keyword>
<dbReference type="AlphaFoldDB" id="A0A3S1AJD1"/>
<evidence type="ECO:0000256" key="3">
    <source>
        <dbReference type="ARBA" id="ARBA00023015"/>
    </source>
</evidence>
<evidence type="ECO:0000256" key="7">
    <source>
        <dbReference type="SAM" id="Coils"/>
    </source>
</evidence>
<dbReference type="OrthoDB" id="9812260at2"/>
<evidence type="ECO:0000313" key="10">
    <source>
        <dbReference type="Proteomes" id="UP000271624"/>
    </source>
</evidence>
<dbReference type="GO" id="GO:0005829">
    <property type="term" value="C:cytosol"/>
    <property type="evidence" value="ECO:0007669"/>
    <property type="project" value="TreeGrafter"/>
</dbReference>
<keyword evidence="5" id="KW-0804">Transcription</keyword>
<dbReference type="SUPFAM" id="SSF52172">
    <property type="entry name" value="CheY-like"/>
    <property type="match status" value="1"/>
</dbReference>
<dbReference type="InterPro" id="IPR001789">
    <property type="entry name" value="Sig_transdc_resp-reg_receiver"/>
</dbReference>
<reference evidence="9" key="2">
    <citation type="journal article" date="2019" name="Genome Biol. Evol.">
        <title>Day and night: Metabolic profiles and evolutionary relationships of six axenic non-marine cyanobacteria.</title>
        <authorList>
            <person name="Will S.E."/>
            <person name="Henke P."/>
            <person name="Boedeker C."/>
            <person name="Huang S."/>
            <person name="Brinkmann H."/>
            <person name="Rohde M."/>
            <person name="Jarek M."/>
            <person name="Friedl T."/>
            <person name="Seufert S."/>
            <person name="Schumacher M."/>
            <person name="Overmann J."/>
            <person name="Neumann-Schaal M."/>
            <person name="Petersen J."/>
        </authorList>
    </citation>
    <scope>NUCLEOTIDE SEQUENCE [LARGE SCALE GENOMIC DNA]</scope>
    <source>
        <strain evidence="9">PCC 7102</strain>
    </source>
</reference>
<dbReference type="PROSITE" id="PS50110">
    <property type="entry name" value="RESPONSE_REGULATORY"/>
    <property type="match status" value="1"/>
</dbReference>
<keyword evidence="2" id="KW-0902">Two-component regulatory system</keyword>
<dbReference type="EMBL" id="RSCL01000017">
    <property type="protein sequence ID" value="RUT02223.1"/>
    <property type="molecule type" value="Genomic_DNA"/>
</dbReference>
<dbReference type="GO" id="GO:0006355">
    <property type="term" value="P:regulation of DNA-templated transcription"/>
    <property type="evidence" value="ECO:0007669"/>
    <property type="project" value="TreeGrafter"/>
</dbReference>
<dbReference type="PANTHER" id="PTHR48111">
    <property type="entry name" value="REGULATOR OF RPOS"/>
    <property type="match status" value="1"/>
</dbReference>
<evidence type="ECO:0000259" key="8">
    <source>
        <dbReference type="PROSITE" id="PS50110"/>
    </source>
</evidence>
<evidence type="ECO:0000256" key="6">
    <source>
        <dbReference type="PROSITE-ProRule" id="PRU00169"/>
    </source>
</evidence>
<gene>
    <name evidence="9" type="ORF">DSM106972_062980</name>
</gene>
<feature type="coiled-coil region" evidence="7">
    <location>
        <begin position="155"/>
        <end position="182"/>
    </location>
</feature>
<organism evidence="9 10">
    <name type="scientific">Dulcicalothrix desertica PCC 7102</name>
    <dbReference type="NCBI Taxonomy" id="232991"/>
    <lineage>
        <taxon>Bacteria</taxon>
        <taxon>Bacillati</taxon>
        <taxon>Cyanobacteriota</taxon>
        <taxon>Cyanophyceae</taxon>
        <taxon>Nostocales</taxon>
        <taxon>Calotrichaceae</taxon>
        <taxon>Dulcicalothrix</taxon>
    </lineage>
</organism>
<evidence type="ECO:0000256" key="1">
    <source>
        <dbReference type="ARBA" id="ARBA00022553"/>
    </source>
</evidence>